<dbReference type="Gene3D" id="3.40.50.720">
    <property type="entry name" value="NAD(P)-binding Rossmann-like Domain"/>
    <property type="match status" value="1"/>
</dbReference>
<dbReference type="RefSeq" id="WP_338605607.1">
    <property type="nucleotide sequence ID" value="NZ_AP028679.1"/>
</dbReference>
<reference evidence="2" key="1">
    <citation type="journal article" date="2023" name="Arch. Microbiol.">
        <title>Desulfoferula mesophilus gen. nov. sp. nov., a mesophilic sulfate-reducing bacterium isolated from a brackish lake sediment.</title>
        <authorList>
            <person name="Watanabe T."/>
            <person name="Yabe T."/>
            <person name="Tsuji J.M."/>
            <person name="Fukui M."/>
        </authorList>
    </citation>
    <scope>NUCLEOTIDE SEQUENCE [LARGE SCALE GENOMIC DNA]</scope>
    <source>
        <strain evidence="2">12FAK</strain>
    </source>
</reference>
<keyword evidence="2" id="KW-1185">Reference proteome</keyword>
<protein>
    <submittedName>
        <fullName evidence="1">Uncharacterized protein</fullName>
    </submittedName>
</protein>
<name>A0AAU9EBG5_9BACT</name>
<evidence type="ECO:0000313" key="2">
    <source>
        <dbReference type="Proteomes" id="UP001366166"/>
    </source>
</evidence>
<dbReference type="KEGG" id="dmp:FAK_09330"/>
<dbReference type="InterPro" id="IPR036291">
    <property type="entry name" value="NAD(P)-bd_dom_sf"/>
</dbReference>
<gene>
    <name evidence="1" type="ORF">FAK_09330</name>
</gene>
<sequence>MATYTKSLTLLDWARTFEVNAMGAMRVSEYFVGNVARSEKRLIVVVSSHMGSITDIDSPGAHGLGFFIGPSIPRSAGYWLKKDACLTGKTKMGYYAKNKGNSDCHWVFSEKSLCQTDH</sequence>
<dbReference type="SUPFAM" id="SSF51735">
    <property type="entry name" value="NAD(P)-binding Rossmann-fold domains"/>
    <property type="match status" value="1"/>
</dbReference>
<dbReference type="Proteomes" id="UP001366166">
    <property type="component" value="Chromosome"/>
</dbReference>
<proteinExistence type="predicted"/>
<dbReference type="EMBL" id="AP028679">
    <property type="protein sequence ID" value="BEQ13867.1"/>
    <property type="molecule type" value="Genomic_DNA"/>
</dbReference>
<dbReference type="AlphaFoldDB" id="A0AAU9EBG5"/>
<organism evidence="1 2">
    <name type="scientific">Desulfoferula mesophila</name>
    <dbReference type="NCBI Taxonomy" id="3058419"/>
    <lineage>
        <taxon>Bacteria</taxon>
        <taxon>Pseudomonadati</taxon>
        <taxon>Thermodesulfobacteriota</taxon>
        <taxon>Desulfarculia</taxon>
        <taxon>Desulfarculales</taxon>
        <taxon>Desulfarculaceae</taxon>
        <taxon>Desulfoferula</taxon>
    </lineage>
</organism>
<evidence type="ECO:0000313" key="1">
    <source>
        <dbReference type="EMBL" id="BEQ13867.1"/>
    </source>
</evidence>
<accession>A0AAU9EBG5</accession>